<sequence>MTEIRYGTQLLHRLLGVYAEQGRTLESLSGATGRKVSTLKRHAKVAGAQFPDYRPRKDKRHDHNT</sequence>
<evidence type="ECO:0000313" key="2">
    <source>
        <dbReference type="EMBL" id="CAB5187228.1"/>
    </source>
</evidence>
<evidence type="ECO:0000256" key="1">
    <source>
        <dbReference type="SAM" id="MobiDB-lite"/>
    </source>
</evidence>
<feature type="compositionally biased region" description="Basic residues" evidence="1">
    <location>
        <begin position="56"/>
        <end position="65"/>
    </location>
</feature>
<proteinExistence type="predicted"/>
<accession>A0A6J7WF41</accession>
<dbReference type="EMBL" id="LR798213">
    <property type="protein sequence ID" value="CAB5187228.1"/>
    <property type="molecule type" value="Genomic_DNA"/>
</dbReference>
<feature type="region of interest" description="Disordered" evidence="1">
    <location>
        <begin position="45"/>
        <end position="65"/>
    </location>
</feature>
<reference evidence="2" key="1">
    <citation type="submission" date="2020-05" db="EMBL/GenBank/DDBJ databases">
        <authorList>
            <person name="Chiriac C."/>
            <person name="Salcher M."/>
            <person name="Ghai R."/>
            <person name="Kavagutti S V."/>
        </authorList>
    </citation>
    <scope>NUCLEOTIDE SEQUENCE</scope>
</reference>
<name>A0A6J7WF41_9CAUD</name>
<protein>
    <submittedName>
        <fullName evidence="2">Uncharacterized protein</fullName>
    </submittedName>
</protein>
<gene>
    <name evidence="2" type="ORF">UFOVP166_21</name>
</gene>
<organism evidence="2">
    <name type="scientific">uncultured Caudovirales phage</name>
    <dbReference type="NCBI Taxonomy" id="2100421"/>
    <lineage>
        <taxon>Viruses</taxon>
        <taxon>Duplodnaviria</taxon>
        <taxon>Heunggongvirae</taxon>
        <taxon>Uroviricota</taxon>
        <taxon>Caudoviricetes</taxon>
        <taxon>Peduoviridae</taxon>
        <taxon>Maltschvirus</taxon>
        <taxon>Maltschvirus maltsch</taxon>
    </lineage>
</organism>